<dbReference type="InterPro" id="IPR013128">
    <property type="entry name" value="Peptidase_C1A"/>
</dbReference>
<accession>A9URU4</accession>
<dbReference type="KEGG" id="mbr:MONBRDRAFT_22706"/>
<dbReference type="MEROPS" id="C01.A47"/>
<dbReference type="GO" id="GO:0005615">
    <property type="term" value="C:extracellular space"/>
    <property type="evidence" value="ECO:0000318"/>
    <property type="project" value="GO_Central"/>
</dbReference>
<organism evidence="5 6">
    <name type="scientific">Monosiga brevicollis</name>
    <name type="common">Choanoflagellate</name>
    <dbReference type="NCBI Taxonomy" id="81824"/>
    <lineage>
        <taxon>Eukaryota</taxon>
        <taxon>Choanoflagellata</taxon>
        <taxon>Craspedida</taxon>
        <taxon>Salpingoecidae</taxon>
        <taxon>Monosiga</taxon>
    </lineage>
</organism>
<comment type="similarity">
    <text evidence="1">Belongs to the peptidase C1 family.</text>
</comment>
<feature type="signal peptide" evidence="3">
    <location>
        <begin position="1"/>
        <end position="27"/>
    </location>
</feature>
<proteinExistence type="inferred from homology"/>
<dbReference type="eggNOG" id="KOG1542">
    <property type="taxonomic scope" value="Eukaryota"/>
</dbReference>
<dbReference type="InParanoid" id="A9URU4"/>
<dbReference type="InterPro" id="IPR038765">
    <property type="entry name" value="Papain-like_cys_pep_sf"/>
</dbReference>
<dbReference type="EMBL" id="CH991544">
    <property type="protein sequence ID" value="EDQ91986.1"/>
    <property type="molecule type" value="Genomic_DNA"/>
</dbReference>
<dbReference type="InterPro" id="IPR000169">
    <property type="entry name" value="Pept_cys_AS"/>
</dbReference>
<evidence type="ECO:0000256" key="2">
    <source>
        <dbReference type="ARBA" id="ARBA00023157"/>
    </source>
</evidence>
<dbReference type="Pfam" id="PF00112">
    <property type="entry name" value="Peptidase_C1"/>
    <property type="match status" value="1"/>
</dbReference>
<dbReference type="GO" id="GO:0004197">
    <property type="term" value="F:cysteine-type endopeptidase activity"/>
    <property type="evidence" value="ECO:0000318"/>
    <property type="project" value="GO_Central"/>
</dbReference>
<dbReference type="GO" id="GO:0051603">
    <property type="term" value="P:proteolysis involved in protein catabolic process"/>
    <property type="evidence" value="ECO:0000318"/>
    <property type="project" value="GO_Central"/>
</dbReference>
<dbReference type="OMA" id="TINATCR"/>
<keyword evidence="2" id="KW-1015">Disulfide bond</keyword>
<evidence type="ECO:0000313" key="5">
    <source>
        <dbReference type="EMBL" id="EDQ91986.1"/>
    </source>
</evidence>
<evidence type="ECO:0000256" key="3">
    <source>
        <dbReference type="SAM" id="SignalP"/>
    </source>
</evidence>
<dbReference type="GO" id="GO:0005764">
    <property type="term" value="C:lysosome"/>
    <property type="evidence" value="ECO:0000318"/>
    <property type="project" value="GO_Central"/>
</dbReference>
<keyword evidence="6" id="KW-1185">Reference proteome</keyword>
<dbReference type="CDD" id="cd02248">
    <property type="entry name" value="Peptidase_C1A"/>
    <property type="match status" value="1"/>
</dbReference>
<dbReference type="Gene3D" id="3.90.70.10">
    <property type="entry name" value="Cysteine proteinases"/>
    <property type="match status" value="1"/>
</dbReference>
<dbReference type="InterPro" id="IPR025661">
    <property type="entry name" value="Pept_asp_AS"/>
</dbReference>
<dbReference type="Proteomes" id="UP000001357">
    <property type="component" value="Unassembled WGS sequence"/>
</dbReference>
<dbReference type="PRINTS" id="PR00705">
    <property type="entry name" value="PAPAIN"/>
</dbReference>
<protein>
    <recommendedName>
        <fullName evidence="4">Peptidase C1A papain C-terminal domain-containing protein</fullName>
    </recommendedName>
</protein>
<dbReference type="InterPro" id="IPR000668">
    <property type="entry name" value="Peptidase_C1A_C"/>
</dbReference>
<dbReference type="SMART" id="SM00645">
    <property type="entry name" value="Pept_C1"/>
    <property type="match status" value="1"/>
</dbReference>
<evidence type="ECO:0000259" key="4">
    <source>
        <dbReference type="SMART" id="SM00645"/>
    </source>
</evidence>
<dbReference type="PROSITE" id="PS00640">
    <property type="entry name" value="THIOL_PROTEASE_ASN"/>
    <property type="match status" value="1"/>
</dbReference>
<dbReference type="SUPFAM" id="SSF54001">
    <property type="entry name" value="Cysteine proteinases"/>
    <property type="match status" value="1"/>
</dbReference>
<keyword evidence="3" id="KW-0732">Signal</keyword>
<feature type="chain" id="PRO_5018549574" description="Peptidase C1A papain C-terminal domain-containing protein" evidence="3">
    <location>
        <begin position="28"/>
        <end position="386"/>
    </location>
</feature>
<dbReference type="GeneID" id="5888314"/>
<evidence type="ECO:0000256" key="1">
    <source>
        <dbReference type="ARBA" id="ARBA00008455"/>
    </source>
</evidence>
<dbReference type="PROSITE" id="PS00639">
    <property type="entry name" value="THIOL_PROTEASE_HIS"/>
    <property type="match status" value="1"/>
</dbReference>
<reference evidence="5 6" key="1">
    <citation type="journal article" date="2008" name="Nature">
        <title>The genome of the choanoflagellate Monosiga brevicollis and the origin of metazoans.</title>
        <authorList>
            <consortium name="JGI Sequencing"/>
            <person name="King N."/>
            <person name="Westbrook M.J."/>
            <person name="Young S.L."/>
            <person name="Kuo A."/>
            <person name="Abedin M."/>
            <person name="Chapman J."/>
            <person name="Fairclough S."/>
            <person name="Hellsten U."/>
            <person name="Isogai Y."/>
            <person name="Letunic I."/>
            <person name="Marr M."/>
            <person name="Pincus D."/>
            <person name="Putnam N."/>
            <person name="Rokas A."/>
            <person name="Wright K.J."/>
            <person name="Zuzow R."/>
            <person name="Dirks W."/>
            <person name="Good M."/>
            <person name="Goodstein D."/>
            <person name="Lemons D."/>
            <person name="Li W."/>
            <person name="Lyons J.B."/>
            <person name="Morris A."/>
            <person name="Nichols S."/>
            <person name="Richter D.J."/>
            <person name="Salamov A."/>
            <person name="Bork P."/>
            <person name="Lim W.A."/>
            <person name="Manning G."/>
            <person name="Miller W.T."/>
            <person name="McGinnis W."/>
            <person name="Shapiro H."/>
            <person name="Tjian R."/>
            <person name="Grigoriev I.V."/>
            <person name="Rokhsar D."/>
        </authorList>
    </citation>
    <scope>NUCLEOTIDE SEQUENCE [LARGE SCALE GENOMIC DNA]</scope>
    <source>
        <strain evidence="6">MX1 / ATCC 50154</strain>
    </source>
</reference>
<dbReference type="STRING" id="81824.A9URU4"/>
<feature type="domain" description="Peptidase C1A papain C-terminal" evidence="4">
    <location>
        <begin position="149"/>
        <end position="378"/>
    </location>
</feature>
<sequence>MAAAAGGGLRWLRVLVCFCGWMAVVQSDEWKESVDGTRQDFEAFLRAYNRSYPEPTAYARHLACFRANLAAAAGMSATAASRVAGHTARFGLNKFADRCVASERKRRAQFFMTDLNAAARNDRLLGSNQASCLVAPLNCSMAAAATATLPTTVDMRDMVTVINNQGECGGCWAFATAETVEIMFRLAGNAPIGAGPLSIQQILSCTGSTENGCRGGYVDAAMQFVYDLSVSNATQGLEAANYSQFACATDGCAGGLPACPSLHPPFAQINSSCTCNDWTEAQMQTFIAQHGPLAIKVNADPWNGYQSGIIRWHCASSGSAGDHAVQIVGYGTELVDGNPIDYWIIRNSWGADWGENGYVRIARGGNVCGKAKRNASGFTPIGQIED</sequence>
<dbReference type="PROSITE" id="PS00139">
    <property type="entry name" value="THIOL_PROTEASE_CYS"/>
    <property type="match status" value="1"/>
</dbReference>
<dbReference type="RefSeq" id="XP_001743272.1">
    <property type="nucleotide sequence ID" value="XM_001743220.1"/>
</dbReference>
<evidence type="ECO:0000313" key="6">
    <source>
        <dbReference type="Proteomes" id="UP000001357"/>
    </source>
</evidence>
<dbReference type="InterPro" id="IPR039417">
    <property type="entry name" value="Peptidase_C1A_papain-like"/>
</dbReference>
<dbReference type="InterPro" id="IPR025660">
    <property type="entry name" value="Pept_his_AS"/>
</dbReference>
<dbReference type="PANTHER" id="PTHR12411">
    <property type="entry name" value="CYSTEINE PROTEASE FAMILY C1-RELATED"/>
    <property type="match status" value="1"/>
</dbReference>
<name>A9URU4_MONBE</name>
<dbReference type="AlphaFoldDB" id="A9URU4"/>
<gene>
    <name evidence="5" type="ORF">MONBRDRAFT_22706</name>
</gene>